<dbReference type="Proteomes" id="UP000027439">
    <property type="component" value="Unassembled WGS sequence"/>
</dbReference>
<gene>
    <name evidence="2" type="ORF">BG57_26865</name>
</gene>
<accession>A0A069NDS2</accession>
<dbReference type="Pfam" id="PF13817">
    <property type="entry name" value="DDE_Tnp_IS66_C"/>
    <property type="match status" value="1"/>
</dbReference>
<name>A0A069NDS2_9BURK</name>
<evidence type="ECO:0000313" key="3">
    <source>
        <dbReference type="Proteomes" id="UP000027439"/>
    </source>
</evidence>
<protein>
    <submittedName>
        <fullName evidence="2">Transposase</fullName>
    </submittedName>
</protein>
<dbReference type="EMBL" id="JFHE01000058">
    <property type="protein sequence ID" value="KDR26232.1"/>
    <property type="molecule type" value="Genomic_DNA"/>
</dbReference>
<reference evidence="2 3" key="1">
    <citation type="submission" date="2014-03" db="EMBL/GenBank/DDBJ databases">
        <title>Draft Genome Sequences of Four Burkholderia Strains.</title>
        <authorList>
            <person name="Liu X.Y."/>
            <person name="Li C.X."/>
            <person name="Xu J.H."/>
        </authorList>
    </citation>
    <scope>NUCLEOTIDE SEQUENCE [LARGE SCALE GENOMIC DNA]</scope>
    <source>
        <strain evidence="2 3">R27</strain>
    </source>
</reference>
<dbReference type="InterPro" id="IPR039552">
    <property type="entry name" value="IS66_C"/>
</dbReference>
<organism evidence="2 3">
    <name type="scientific">Caballeronia grimmiae</name>
    <dbReference type="NCBI Taxonomy" id="1071679"/>
    <lineage>
        <taxon>Bacteria</taxon>
        <taxon>Pseudomonadati</taxon>
        <taxon>Pseudomonadota</taxon>
        <taxon>Betaproteobacteria</taxon>
        <taxon>Burkholderiales</taxon>
        <taxon>Burkholderiaceae</taxon>
        <taxon>Caballeronia</taxon>
    </lineage>
</organism>
<evidence type="ECO:0000313" key="2">
    <source>
        <dbReference type="EMBL" id="KDR26232.1"/>
    </source>
</evidence>
<comment type="caution">
    <text evidence="2">The sequence shown here is derived from an EMBL/GenBank/DDBJ whole genome shotgun (WGS) entry which is preliminary data.</text>
</comment>
<dbReference type="AlphaFoldDB" id="A0A069NDS2"/>
<feature type="domain" description="Transposase IS66 C-terminal" evidence="1">
    <location>
        <begin position="2"/>
        <end position="31"/>
    </location>
</feature>
<evidence type="ECO:0000259" key="1">
    <source>
        <dbReference type="Pfam" id="PF13817"/>
    </source>
</evidence>
<proteinExistence type="predicted"/>
<sequence>MSLIRSAQINGHDPIAYVKDILTRLSTHRASTSQHCCRITGSLSRLSLIHRLSRQVRWPLTLVAQVLAD</sequence>